<dbReference type="Proteomes" id="UP000312784">
    <property type="component" value="Unassembled WGS sequence"/>
</dbReference>
<accession>A0ABY2Y032</accession>
<comment type="caution">
    <text evidence="1">The sequence shown here is derived from an EMBL/GenBank/DDBJ whole genome shotgun (WGS) entry which is preliminary data.</text>
</comment>
<dbReference type="EMBL" id="VEWL01000018">
    <property type="protein sequence ID" value="TNV10411.1"/>
    <property type="molecule type" value="Genomic_DNA"/>
</dbReference>
<proteinExistence type="predicted"/>
<sequence>MNMTVMRAISMAVFVIFMRRDLQFSESLSQTGFCVPPIPAYMMGIKSLRFNNRTSADDR</sequence>
<evidence type="ECO:0000313" key="1">
    <source>
        <dbReference type="EMBL" id="TNV10411.1"/>
    </source>
</evidence>
<reference evidence="1 2" key="1">
    <citation type="submission" date="2019-06" db="EMBL/GenBank/DDBJ databases">
        <title>Ochrobactrum cricket sp.nov., isolated from the insect Teleogryllus occipitalis living in deserted cropland.</title>
        <authorList>
            <person name="Hu M."/>
        </authorList>
    </citation>
    <scope>NUCLEOTIDE SEQUENCE [LARGE SCALE GENOMIC DNA]</scope>
    <source>
        <strain evidence="1 2">LCB8</strain>
    </source>
</reference>
<protein>
    <submittedName>
        <fullName evidence="1">Uncharacterized protein</fullName>
    </submittedName>
</protein>
<keyword evidence="2" id="KW-1185">Reference proteome</keyword>
<organism evidence="1 2">
    <name type="scientific">Ochrobactrum teleogrylli</name>
    <dbReference type="NCBI Taxonomy" id="2479765"/>
    <lineage>
        <taxon>Bacteria</taxon>
        <taxon>Pseudomonadati</taxon>
        <taxon>Pseudomonadota</taxon>
        <taxon>Alphaproteobacteria</taxon>
        <taxon>Hyphomicrobiales</taxon>
        <taxon>Brucellaceae</taxon>
        <taxon>Brucella/Ochrobactrum group</taxon>
        <taxon>Ochrobactrum</taxon>
    </lineage>
</organism>
<name>A0ABY2Y032_9HYPH</name>
<evidence type="ECO:0000313" key="2">
    <source>
        <dbReference type="Proteomes" id="UP000312784"/>
    </source>
</evidence>
<gene>
    <name evidence="1" type="ORF">FIC94_20185</name>
</gene>